<protein>
    <submittedName>
        <fullName evidence="2">Uncharacterized protein</fullName>
    </submittedName>
</protein>
<keyword evidence="1" id="KW-0732">Signal</keyword>
<accession>A0ABU4VNX0</accession>
<dbReference type="EMBL" id="JAXAVX010000016">
    <property type="protein sequence ID" value="MDX8153550.1"/>
    <property type="molecule type" value="Genomic_DNA"/>
</dbReference>
<organism evidence="2 3">
    <name type="scientific">Patulibacter brassicae</name>
    <dbReference type="NCBI Taxonomy" id="1705717"/>
    <lineage>
        <taxon>Bacteria</taxon>
        <taxon>Bacillati</taxon>
        <taxon>Actinomycetota</taxon>
        <taxon>Thermoleophilia</taxon>
        <taxon>Solirubrobacterales</taxon>
        <taxon>Patulibacteraceae</taxon>
        <taxon>Patulibacter</taxon>
    </lineage>
</organism>
<proteinExistence type="predicted"/>
<evidence type="ECO:0000256" key="1">
    <source>
        <dbReference type="SAM" id="SignalP"/>
    </source>
</evidence>
<dbReference type="Proteomes" id="UP001277761">
    <property type="component" value="Unassembled WGS sequence"/>
</dbReference>
<keyword evidence="3" id="KW-1185">Reference proteome</keyword>
<reference evidence="2 3" key="1">
    <citation type="submission" date="2023-11" db="EMBL/GenBank/DDBJ databases">
        <authorList>
            <person name="Xu M."/>
            <person name="Jiang T."/>
        </authorList>
    </citation>
    <scope>NUCLEOTIDE SEQUENCE [LARGE SCALE GENOMIC DNA]</scope>
    <source>
        <strain evidence="2 3">SD</strain>
    </source>
</reference>
<sequence>MLRSRALLALLVGSPLGVPAAATATQTTYEPRCVAPGGTASVAVDYTETALQSRQRGYVVLVPQVLKDGSPSLLPEAQHAIRREPGPITYAPSTALPGTLVPQFRQAFAIPPGSTVAGLPLLGYSVRVQATDATGATSYGFDNTYAYLQVDRRRILARTKRAPTGGSIPLYITGLRAAKPYVHLVSSKGKRLRRVALRGGVGPNTACGQSYTQLSLRGAKPGKWRVVANASRSSTSAADGAAITIRVTR</sequence>
<comment type="caution">
    <text evidence="2">The sequence shown here is derived from an EMBL/GenBank/DDBJ whole genome shotgun (WGS) entry which is preliminary data.</text>
</comment>
<feature type="chain" id="PRO_5046944537" evidence="1">
    <location>
        <begin position="21"/>
        <end position="249"/>
    </location>
</feature>
<dbReference type="RefSeq" id="WP_319955700.1">
    <property type="nucleotide sequence ID" value="NZ_JAXAVX010000016.1"/>
</dbReference>
<evidence type="ECO:0000313" key="3">
    <source>
        <dbReference type="Proteomes" id="UP001277761"/>
    </source>
</evidence>
<feature type="signal peptide" evidence="1">
    <location>
        <begin position="1"/>
        <end position="20"/>
    </location>
</feature>
<evidence type="ECO:0000313" key="2">
    <source>
        <dbReference type="EMBL" id="MDX8153550.1"/>
    </source>
</evidence>
<gene>
    <name evidence="2" type="ORF">SK069_18265</name>
</gene>
<name>A0ABU4VNX0_9ACTN</name>